<comment type="caution">
    <text evidence="2">The sequence shown here is derived from an EMBL/GenBank/DDBJ whole genome shotgun (WGS) entry which is preliminary data.</text>
</comment>
<protein>
    <submittedName>
        <fullName evidence="2">YHYH protein</fullName>
    </submittedName>
</protein>
<sequence length="345" mass="37117">MIKRSYITLAIISIGLFACNNDDSNDNDGGDSSSEESTIVLNTSLFSEYSRTSDFELVDCTLSDGTVTQCYKVVYENIRETVTVICPENEGEVGGLGVYNGVDGITNPGLRALDNDLWADFATDGYDIINDDGTINIQIPAGGPGSGFIEAGSGISGSCLDAELDESYLITYYIPAYPVKTTIQTTTNSLDYWGISLDGFPFAEQPPSSASQVGVAIPGLDGCGGHPQPDGPYHYHLIPQVIDDLLEDQGITNVNCSYIDQSSNTILGYARDGFPMYGTEDYDGSTPDDLDDCNGHTHETDEFPDGIYHYHITNIIDSNSDTGYTNILPCTYGANVASENFSSVQ</sequence>
<dbReference type="Proteomes" id="UP000478208">
    <property type="component" value="Unassembled WGS sequence"/>
</dbReference>
<dbReference type="AlphaFoldDB" id="A0A6L6U8R2"/>
<dbReference type="PANTHER" id="PTHR30289:SF8">
    <property type="entry name" value="YHYH DOMAIN-CONTAINING PROTEIN"/>
    <property type="match status" value="1"/>
</dbReference>
<dbReference type="InterPro" id="IPR025924">
    <property type="entry name" value="YHYH_dom"/>
</dbReference>
<feature type="domain" description="YHYH" evidence="1">
    <location>
        <begin position="285"/>
        <end position="314"/>
    </location>
</feature>
<accession>A0A6L6U8R2</accession>
<dbReference type="RefSeq" id="WP_157363304.1">
    <property type="nucleotide sequence ID" value="NZ_WOWS01000002.1"/>
</dbReference>
<reference evidence="2 3" key="1">
    <citation type="submission" date="2019-12" db="EMBL/GenBank/DDBJ databases">
        <authorList>
            <person name="Li J."/>
        </authorList>
    </citation>
    <scope>NUCLEOTIDE SEQUENCE [LARGE SCALE GENOMIC DNA]</scope>
    <source>
        <strain evidence="2 3">HL2-2</strain>
    </source>
</reference>
<feature type="domain" description="YHYH" evidence="1">
    <location>
        <begin position="171"/>
        <end position="282"/>
    </location>
</feature>
<dbReference type="EMBL" id="WOWS01000002">
    <property type="protein sequence ID" value="MUU78419.1"/>
    <property type="molecule type" value="Genomic_DNA"/>
</dbReference>
<organism evidence="2 3">
    <name type="scientific">Winogradskyella endarachnes</name>
    <dbReference type="NCBI Taxonomy" id="2681965"/>
    <lineage>
        <taxon>Bacteria</taxon>
        <taxon>Pseudomonadati</taxon>
        <taxon>Bacteroidota</taxon>
        <taxon>Flavobacteriia</taxon>
        <taxon>Flavobacteriales</taxon>
        <taxon>Flavobacteriaceae</taxon>
        <taxon>Winogradskyella</taxon>
    </lineage>
</organism>
<proteinExistence type="predicted"/>
<dbReference type="Pfam" id="PF14240">
    <property type="entry name" value="YHYH"/>
    <property type="match status" value="2"/>
</dbReference>
<evidence type="ECO:0000313" key="3">
    <source>
        <dbReference type="Proteomes" id="UP000478208"/>
    </source>
</evidence>
<name>A0A6L6U8R2_9FLAO</name>
<evidence type="ECO:0000259" key="1">
    <source>
        <dbReference type="Pfam" id="PF14240"/>
    </source>
</evidence>
<dbReference type="PANTHER" id="PTHR30289">
    <property type="entry name" value="UNCHARACTERIZED PROTEIN YBCL-RELATED"/>
    <property type="match status" value="1"/>
</dbReference>
<dbReference type="PROSITE" id="PS51257">
    <property type="entry name" value="PROKAR_LIPOPROTEIN"/>
    <property type="match status" value="1"/>
</dbReference>
<keyword evidence="3" id="KW-1185">Reference proteome</keyword>
<evidence type="ECO:0000313" key="2">
    <source>
        <dbReference type="EMBL" id="MUU78419.1"/>
    </source>
</evidence>
<gene>
    <name evidence="2" type="ORF">GN138_08190</name>
</gene>